<dbReference type="SUPFAM" id="SSF116734">
    <property type="entry name" value="DNA methylase specificity domain"/>
    <property type="match status" value="1"/>
</dbReference>
<dbReference type="GO" id="GO:0004519">
    <property type="term" value="F:endonuclease activity"/>
    <property type="evidence" value="ECO:0007669"/>
    <property type="project" value="UniProtKB-KW"/>
</dbReference>
<keyword evidence="1" id="KW-0540">Nuclease</keyword>
<dbReference type="EMBL" id="DQWQ01000027">
    <property type="protein sequence ID" value="HDD35270.1"/>
    <property type="molecule type" value="Genomic_DNA"/>
</dbReference>
<gene>
    <name evidence="1" type="ORF">ENF30_00560</name>
</gene>
<protein>
    <submittedName>
        <fullName evidence="1">Restriction endonuclease subunit S</fullName>
    </submittedName>
</protein>
<organism evidence="1">
    <name type="scientific">Desulfofervidus auxilii</name>
    <dbReference type="NCBI Taxonomy" id="1621989"/>
    <lineage>
        <taxon>Bacteria</taxon>
        <taxon>Pseudomonadati</taxon>
        <taxon>Thermodesulfobacteriota</taxon>
        <taxon>Candidatus Desulfofervidia</taxon>
        <taxon>Candidatus Desulfofervidales</taxon>
        <taxon>Candidatus Desulfofervidaceae</taxon>
        <taxon>Candidatus Desulfofervidus</taxon>
    </lineage>
</organism>
<reference evidence="1" key="1">
    <citation type="journal article" date="2020" name="mSystems">
        <title>Genome- and Community-Level Interaction Insights into Carbon Utilization and Element Cycling Functions of Hydrothermarchaeota in Hydrothermal Sediment.</title>
        <authorList>
            <person name="Zhou Z."/>
            <person name="Liu Y."/>
            <person name="Xu W."/>
            <person name="Pan J."/>
            <person name="Luo Z.H."/>
            <person name="Li M."/>
        </authorList>
    </citation>
    <scope>NUCLEOTIDE SEQUENCE [LARGE SCALE GENOMIC DNA]</scope>
    <source>
        <strain evidence="1">HyVt-113</strain>
    </source>
</reference>
<keyword evidence="1" id="KW-0378">Hydrolase</keyword>
<keyword evidence="1" id="KW-0255">Endonuclease</keyword>
<dbReference type="Proteomes" id="UP000885706">
    <property type="component" value="Unassembled WGS sequence"/>
</dbReference>
<proteinExistence type="predicted"/>
<name>A0A7V0NE64_DESA2</name>
<sequence>MKTYPEYKDSNLPWLGRIPTEWNLKRAKWYLKSKKEINTDGSCRDVLSLTLRGVVDNDPDKPEGLVPNDYRSYQIFEKNNLVFKLIDLENYKTSRVG</sequence>
<dbReference type="AlphaFoldDB" id="A0A7V0NE64"/>
<feature type="non-terminal residue" evidence="1">
    <location>
        <position position="97"/>
    </location>
</feature>
<evidence type="ECO:0000313" key="1">
    <source>
        <dbReference type="EMBL" id="HDD35270.1"/>
    </source>
</evidence>
<comment type="caution">
    <text evidence="1">The sequence shown here is derived from an EMBL/GenBank/DDBJ whole genome shotgun (WGS) entry which is preliminary data.</text>
</comment>
<accession>A0A7V0NE64</accession>